<dbReference type="InterPro" id="IPR018929">
    <property type="entry name" value="DUF2510"/>
</dbReference>
<dbReference type="SUPFAM" id="SSF158682">
    <property type="entry name" value="TerB-like"/>
    <property type="match status" value="1"/>
</dbReference>
<dbReference type="PANTHER" id="PTHR30231">
    <property type="entry name" value="DNA POLYMERASE III SUBUNIT EPSILON"/>
    <property type="match status" value="1"/>
</dbReference>
<dbReference type="SUPFAM" id="SSF52113">
    <property type="entry name" value="BRCT domain"/>
    <property type="match status" value="1"/>
</dbReference>
<dbReference type="SMART" id="SM00479">
    <property type="entry name" value="EXOIII"/>
    <property type="match status" value="1"/>
</dbReference>
<dbReference type="InterPro" id="IPR013520">
    <property type="entry name" value="Ribonucl_H"/>
</dbReference>
<proteinExistence type="predicted"/>
<dbReference type="InterPro" id="IPR029024">
    <property type="entry name" value="TerB-like"/>
</dbReference>
<dbReference type="Pfam" id="PF00929">
    <property type="entry name" value="RNase_T"/>
    <property type="match status" value="1"/>
</dbReference>
<keyword evidence="3" id="KW-1185">Reference proteome</keyword>
<dbReference type="Proteomes" id="UP000297608">
    <property type="component" value="Unassembled WGS sequence"/>
</dbReference>
<reference evidence="2 3" key="1">
    <citation type="submission" date="2019-03" db="EMBL/GenBank/DDBJ databases">
        <title>Genomics of glacier-inhabiting Cryobacterium strains.</title>
        <authorList>
            <person name="Liu Q."/>
            <person name="Xin Y.-H."/>
        </authorList>
    </citation>
    <scope>NUCLEOTIDE SEQUENCE [LARGE SCALE GENOMIC DNA]</scope>
    <source>
        <strain evidence="2 3">MDB2-B</strain>
    </source>
</reference>
<dbReference type="SUPFAM" id="SSF53098">
    <property type="entry name" value="Ribonuclease H-like"/>
    <property type="match status" value="1"/>
</dbReference>
<dbReference type="Gene3D" id="3.30.420.10">
    <property type="entry name" value="Ribonuclease H-like superfamily/Ribonuclease H"/>
    <property type="match status" value="1"/>
</dbReference>
<comment type="caution">
    <text evidence="2">The sequence shown here is derived from an EMBL/GenBank/DDBJ whole genome shotgun (WGS) entry which is preliminary data.</text>
</comment>
<name>A0ABY2IC18_9MICO</name>
<dbReference type="EMBL" id="SOFG01000023">
    <property type="protein sequence ID" value="TFB84113.1"/>
    <property type="molecule type" value="Genomic_DNA"/>
</dbReference>
<accession>A0ABY2IC18</accession>
<evidence type="ECO:0000259" key="1">
    <source>
        <dbReference type="SMART" id="SM00479"/>
    </source>
</evidence>
<sequence length="459" mass="49167">MVDERSTSTVPAGWYNDGTGTGTIRWWDGSAWTNNVQPAPDAPTPRPSTPHGFGFAVIDFETTGLFPGGHDRVAEVAVVHVAPDGTIEGRWDTLINPERDLGPQHIHEIQARDVLSAPTFRDAAPELIALLSGRVLVAHNANFDTRFLDAELTRLEYDPGVTISAICTMVLATDIIPGAGRSLADCCDHFDIDLTGAHRASVDALATASLLSAYMQATPDWALWADAVGKAATAPWQPMAPSGVPWKPRPEADAPSIHFLERISNRLPAHDGPVDETTYLALLDRCLLDRLISEHESEDLVRAAVQLGLGRDDCERLNLHYFSSLAQVAWADSVITAEESADLQAVAHLLHLPDSVLDDALCAPQIATAPGPAATGTINAEGFHLLAGDVIVLTGDMRRSREAWTIDLQARGYIAGGCISKKVKLVAAADPDSLSGKARKARDYGITIVSEEGLARLLG</sequence>
<dbReference type="Gene3D" id="3.40.50.10190">
    <property type="entry name" value="BRCT domain"/>
    <property type="match status" value="1"/>
</dbReference>
<dbReference type="CDD" id="cd06127">
    <property type="entry name" value="DEDDh"/>
    <property type="match status" value="1"/>
</dbReference>
<dbReference type="PANTHER" id="PTHR30231:SF41">
    <property type="entry name" value="DNA POLYMERASE III SUBUNIT EPSILON"/>
    <property type="match status" value="1"/>
</dbReference>
<dbReference type="InterPro" id="IPR012337">
    <property type="entry name" value="RNaseH-like_sf"/>
</dbReference>
<organism evidence="2 3">
    <name type="scientific">Cryobacterium algoricola</name>
    <dbReference type="NCBI Taxonomy" id="1259183"/>
    <lineage>
        <taxon>Bacteria</taxon>
        <taxon>Bacillati</taxon>
        <taxon>Actinomycetota</taxon>
        <taxon>Actinomycetes</taxon>
        <taxon>Micrococcales</taxon>
        <taxon>Microbacteriaceae</taxon>
        <taxon>Cryobacterium</taxon>
    </lineage>
</organism>
<evidence type="ECO:0000313" key="3">
    <source>
        <dbReference type="Proteomes" id="UP000297608"/>
    </source>
</evidence>
<evidence type="ECO:0000313" key="2">
    <source>
        <dbReference type="EMBL" id="TFB84113.1"/>
    </source>
</evidence>
<dbReference type="InterPro" id="IPR036397">
    <property type="entry name" value="RNaseH_sf"/>
</dbReference>
<feature type="domain" description="Exonuclease" evidence="1">
    <location>
        <begin position="54"/>
        <end position="220"/>
    </location>
</feature>
<dbReference type="InterPro" id="IPR036420">
    <property type="entry name" value="BRCT_dom_sf"/>
</dbReference>
<gene>
    <name evidence="2" type="ORF">E3O44_16675</name>
</gene>
<protein>
    <submittedName>
        <fullName evidence="2">DUF2510 domain-containing protein</fullName>
    </submittedName>
</protein>
<dbReference type="Pfam" id="PF10708">
    <property type="entry name" value="DUF2510"/>
    <property type="match status" value="1"/>
</dbReference>
<dbReference type="RefSeq" id="WP_134535899.1">
    <property type="nucleotide sequence ID" value="NZ_SOFG01000023.1"/>
</dbReference>